<dbReference type="Gene3D" id="2.60.40.10">
    <property type="entry name" value="Immunoglobulins"/>
    <property type="match status" value="2"/>
</dbReference>
<dbReference type="SUPFAM" id="SSF49309">
    <property type="entry name" value="Transglutaminase, two C-terminal domains"/>
    <property type="match status" value="1"/>
</dbReference>
<dbReference type="SUPFAM" id="SSF54001">
    <property type="entry name" value="Cysteine proteinases"/>
    <property type="match status" value="1"/>
</dbReference>
<dbReference type="Proteomes" id="UP000494040">
    <property type="component" value="Unassembled WGS sequence"/>
</dbReference>
<dbReference type="OrthoDB" id="437511at2759"/>
<dbReference type="InterPro" id="IPR036238">
    <property type="entry name" value="Transglutaminase_C_sf"/>
</dbReference>
<reference evidence="3" key="1">
    <citation type="submission" date="2022-01" db="UniProtKB">
        <authorList>
            <consortium name="EnsemblMetazoa"/>
        </authorList>
    </citation>
    <scope>IDENTIFICATION</scope>
</reference>
<dbReference type="InterPro" id="IPR038765">
    <property type="entry name" value="Papain-like_cys_pep_sf"/>
</dbReference>
<proteinExistence type="inferred from homology"/>
<dbReference type="InterPro" id="IPR002931">
    <property type="entry name" value="Transglutaminase-like"/>
</dbReference>
<protein>
    <recommendedName>
        <fullName evidence="2">Transglutaminase-like domain-containing protein</fullName>
    </recommendedName>
</protein>
<feature type="domain" description="Transglutaminase-like" evidence="2">
    <location>
        <begin position="306"/>
        <end position="400"/>
    </location>
</feature>
<evidence type="ECO:0000313" key="4">
    <source>
        <dbReference type="Proteomes" id="UP000494040"/>
    </source>
</evidence>
<organism evidence="3 4">
    <name type="scientific">Cimex lectularius</name>
    <name type="common">Bed bug</name>
    <name type="synonym">Acanthia lectularia</name>
    <dbReference type="NCBI Taxonomy" id="79782"/>
    <lineage>
        <taxon>Eukaryota</taxon>
        <taxon>Metazoa</taxon>
        <taxon>Ecdysozoa</taxon>
        <taxon>Arthropoda</taxon>
        <taxon>Hexapoda</taxon>
        <taxon>Insecta</taxon>
        <taxon>Pterygota</taxon>
        <taxon>Neoptera</taxon>
        <taxon>Paraneoptera</taxon>
        <taxon>Hemiptera</taxon>
        <taxon>Heteroptera</taxon>
        <taxon>Panheteroptera</taxon>
        <taxon>Cimicomorpha</taxon>
        <taxon>Cimicidae</taxon>
        <taxon>Cimex</taxon>
    </lineage>
</organism>
<dbReference type="InterPro" id="IPR050779">
    <property type="entry name" value="Transglutaminase"/>
</dbReference>
<dbReference type="Pfam" id="PF00868">
    <property type="entry name" value="Transglut_N"/>
    <property type="match status" value="1"/>
</dbReference>
<accession>A0A8I6RLL3</accession>
<dbReference type="Gene3D" id="3.90.260.10">
    <property type="entry name" value="Transglutaminase-like"/>
    <property type="match status" value="1"/>
</dbReference>
<dbReference type="PANTHER" id="PTHR11590:SF69">
    <property type="entry name" value="RE08173P"/>
    <property type="match status" value="1"/>
</dbReference>
<dbReference type="Pfam" id="PF01841">
    <property type="entry name" value="Transglut_core"/>
    <property type="match status" value="1"/>
</dbReference>
<evidence type="ECO:0000256" key="1">
    <source>
        <dbReference type="ARBA" id="ARBA00005968"/>
    </source>
</evidence>
<dbReference type="SMART" id="SM00460">
    <property type="entry name" value="TGc"/>
    <property type="match status" value="1"/>
</dbReference>
<comment type="similarity">
    <text evidence="1">Belongs to the transglutaminase superfamily. Transglutaminase family.</text>
</comment>
<dbReference type="RefSeq" id="XP_014245996.1">
    <property type="nucleotide sequence ID" value="XM_014390510.1"/>
</dbReference>
<dbReference type="InterPro" id="IPR036985">
    <property type="entry name" value="Transglutaminase-like_sf"/>
</dbReference>
<dbReference type="SUPFAM" id="SSF81296">
    <property type="entry name" value="E set domains"/>
    <property type="match status" value="1"/>
</dbReference>
<dbReference type="AlphaFoldDB" id="A0A8I6RLL3"/>
<name>A0A8I6RLL3_CIMLE</name>
<dbReference type="InterPro" id="IPR001102">
    <property type="entry name" value="Transglutaminase_N"/>
</dbReference>
<dbReference type="GO" id="GO:0003810">
    <property type="term" value="F:protein-glutamine gamma-glutamyltransferase activity"/>
    <property type="evidence" value="ECO:0007669"/>
    <property type="project" value="InterPro"/>
</dbReference>
<dbReference type="InterPro" id="IPR014756">
    <property type="entry name" value="Ig_E-set"/>
</dbReference>
<sequence>MSKNERNILDTTKEKFTFLGQLLRHFVPHHQYEGKGDNSTCNRVVGIDYLVSANGELHSTSMYYLMQKDVPELVVRRGKTFGLVLQFERALSRKHDDLKICFVWTDCGDVGKPFEVCVNLPFKDTPPAFFEEPWVGVVSRISKDGLKAEVVLSSNLNTWIGKYFIVCKMIHKENNKTGLLYKHSIPLFLLFNPWNKLEIVHLQHHNHIEEYVMKDIGCIFRGTAKTINYSHWKFSQFEEPVLEAALVLASVVGKVKNWTNIVEIVRSIAFSIEAPPGIMESNLRGGSPPLLWTGTRQILDLWYKTRTTVKYGQCFVFGGLLTGVFRSLGIPSRVTSSFLCGINPDETGTIDFFYIHDFEKRKKLNPNGETYWIFNVWSEVWMGRPDLGTPCGWNAVYSKAGPCYLNLLKNGEESGYNTKLFYNIVNSDILNWVYDANKPLKLISKETSTIGVNLSTKKINSMAREDVTHLYKNLERADDEIDTNTIALRSKKPIFQNFTINEENPNIKLVCEAKSVPYGTPMKVTAKLINKGKEPYEALYQAQVVSIWHNGVPSKEVKSLSTYVQLNKKSTQKIVLAVECSEYENFLDEDWIFKAYFYLSCEETDILKYTEFTVIPPQLYLQVTPSRPRVSCEVVVKVRLKNTGSSTLMGTFYMQQLDTEHIVSIPDITIAPNEKKLEMFTMVPTREGSYNINVVFKSIFMIVSTISINVLPEKKDKKVINEEETNRMD</sequence>
<keyword evidence="4" id="KW-1185">Reference proteome</keyword>
<dbReference type="EnsemblMetazoa" id="XM_014390510.1">
    <property type="protein sequence ID" value="XP_014245996.1"/>
    <property type="gene ID" value="LOC106664615"/>
</dbReference>
<dbReference type="PANTHER" id="PTHR11590">
    <property type="entry name" value="PROTEIN-GLUTAMINE GAMMA-GLUTAMYLTRANSFERASE"/>
    <property type="match status" value="1"/>
</dbReference>
<dbReference type="KEGG" id="clec:106664615"/>
<evidence type="ECO:0000259" key="2">
    <source>
        <dbReference type="SMART" id="SM00460"/>
    </source>
</evidence>
<dbReference type="InterPro" id="IPR013783">
    <property type="entry name" value="Ig-like_fold"/>
</dbReference>
<dbReference type="GeneID" id="106664615"/>
<evidence type="ECO:0000313" key="3">
    <source>
        <dbReference type="EnsemblMetazoa" id="XP_014245996.1"/>
    </source>
</evidence>